<dbReference type="Proteomes" id="UP000315700">
    <property type="component" value="Chromosome"/>
</dbReference>
<name>A0A517SE44_9PLAN</name>
<accession>A0A517SE44</accession>
<gene>
    <name evidence="1" type="ORF">Pan44_24350</name>
</gene>
<evidence type="ECO:0000313" key="2">
    <source>
        <dbReference type="Proteomes" id="UP000315700"/>
    </source>
</evidence>
<dbReference type="EMBL" id="CP036271">
    <property type="protein sequence ID" value="QDT54402.1"/>
    <property type="molecule type" value="Genomic_DNA"/>
</dbReference>
<dbReference type="RefSeq" id="WP_145030259.1">
    <property type="nucleotide sequence ID" value="NZ_CP036271.1"/>
</dbReference>
<proteinExistence type="predicted"/>
<protein>
    <submittedName>
        <fullName evidence="1">Uncharacterized protein</fullName>
    </submittedName>
</protein>
<sequence>MKNTIAVYSSKPAVKGADFIEKAREVGVELRFLALGGFIPHDPELGKRLHEVRGGASLLVGAFETDASILAEFDKLVADGERESVVTLLNAGQLPWCELYVGKFDYEATVKKKPKDKAGIDESVSARDLPALKAARTRYIVDNQSRKKNGGLLVNAVAKLLATESEGVIADYLRPSR</sequence>
<dbReference type="InParanoid" id="A0A517SE44"/>
<keyword evidence="2" id="KW-1185">Reference proteome</keyword>
<dbReference type="OrthoDB" id="266621at2"/>
<organism evidence="1 2">
    <name type="scientific">Caulifigura coniformis</name>
    <dbReference type="NCBI Taxonomy" id="2527983"/>
    <lineage>
        <taxon>Bacteria</taxon>
        <taxon>Pseudomonadati</taxon>
        <taxon>Planctomycetota</taxon>
        <taxon>Planctomycetia</taxon>
        <taxon>Planctomycetales</taxon>
        <taxon>Planctomycetaceae</taxon>
        <taxon>Caulifigura</taxon>
    </lineage>
</organism>
<reference evidence="1 2" key="1">
    <citation type="submission" date="2019-02" db="EMBL/GenBank/DDBJ databases">
        <title>Deep-cultivation of Planctomycetes and their phenomic and genomic characterization uncovers novel biology.</title>
        <authorList>
            <person name="Wiegand S."/>
            <person name="Jogler M."/>
            <person name="Boedeker C."/>
            <person name="Pinto D."/>
            <person name="Vollmers J."/>
            <person name="Rivas-Marin E."/>
            <person name="Kohn T."/>
            <person name="Peeters S.H."/>
            <person name="Heuer A."/>
            <person name="Rast P."/>
            <person name="Oberbeckmann S."/>
            <person name="Bunk B."/>
            <person name="Jeske O."/>
            <person name="Meyerdierks A."/>
            <person name="Storesund J.E."/>
            <person name="Kallscheuer N."/>
            <person name="Luecker S."/>
            <person name="Lage O.M."/>
            <person name="Pohl T."/>
            <person name="Merkel B.J."/>
            <person name="Hornburger P."/>
            <person name="Mueller R.-W."/>
            <person name="Bruemmer F."/>
            <person name="Labrenz M."/>
            <person name="Spormann A.M."/>
            <person name="Op den Camp H."/>
            <person name="Overmann J."/>
            <person name="Amann R."/>
            <person name="Jetten M.S.M."/>
            <person name="Mascher T."/>
            <person name="Medema M.H."/>
            <person name="Devos D.P."/>
            <person name="Kaster A.-K."/>
            <person name="Ovreas L."/>
            <person name="Rohde M."/>
            <person name="Galperin M.Y."/>
            <person name="Jogler C."/>
        </authorList>
    </citation>
    <scope>NUCLEOTIDE SEQUENCE [LARGE SCALE GENOMIC DNA]</scope>
    <source>
        <strain evidence="1 2">Pan44</strain>
    </source>
</reference>
<dbReference type="KEGG" id="ccos:Pan44_24350"/>
<evidence type="ECO:0000313" key="1">
    <source>
        <dbReference type="EMBL" id="QDT54402.1"/>
    </source>
</evidence>
<dbReference type="AlphaFoldDB" id="A0A517SE44"/>